<keyword evidence="2" id="KW-1185">Reference proteome</keyword>
<reference evidence="1 2" key="1">
    <citation type="submission" date="2022-12" db="EMBL/GenBank/DDBJ databases">
        <title>Chromosome-scale assembly of the Ensete ventricosum genome.</title>
        <authorList>
            <person name="Dussert Y."/>
            <person name="Stocks J."/>
            <person name="Wendawek A."/>
            <person name="Woldeyes F."/>
            <person name="Nichols R.A."/>
            <person name="Borrell J.S."/>
        </authorList>
    </citation>
    <scope>NUCLEOTIDE SEQUENCE [LARGE SCALE GENOMIC DNA]</scope>
    <source>
        <strain evidence="2">cv. Maze</strain>
        <tissue evidence="1">Seeds</tissue>
    </source>
</reference>
<dbReference type="PANTHER" id="PTHR33167">
    <property type="entry name" value="TRANSCRIPTION FACTOR, PUTATIVE (DUF863)-RELATED"/>
    <property type="match status" value="1"/>
</dbReference>
<dbReference type="PANTHER" id="PTHR33167:SF4">
    <property type="entry name" value="TRANSCRIPTION FACTOR, PUTATIVE (DUF863)-RELATED"/>
    <property type="match status" value="1"/>
</dbReference>
<sequence length="1104" mass="122824">MWIEPSSDNLLAGCCSADEQFTSKWLLSTIIPSCPGRQVIAKNCTKGMATKVRSKNYVPGYCSMQDVKEDATSGWYTCFQDKKSSEYLHDSYVPKLVNGDSGQDKEMLKQMMLEHDTIFRNQVFELHRLYRIQKDLMNEFQTRRFYQDSMVAEASHSNRLSQTRTECTGGISDVSHFTIGNTSYGKAPVAGTERLQVNFTRGGSTQSDHIPLSNDASRKGIKQLDYKSQKRRTFDLQLPADVYIDIEDSDEYGKTNITEPSCSSGILKNGTLSLYSENDVKLTLASSHGEDHYMSKSPTQVSVSAFSAVDISKSTTEICFARPANSAFVQLLGVKTHSECSQGHHSSVRSNTLFVDRHSDQQATSEFLYADVHTQREWPFFSHESGRNGSSVDFLDRRSYNYNASTSCGALQLNTKRCGRIVSFDCNNPEIWSRQESTHDVQAPVRAPHFTCSNSGLMSPSSITIPQADSTSYGSSFISSWRKPATSISNKTLAIQTLPFCSGSSNPSNDMWSFKTDAQMPITCEWWQYGRSLTTSQESGFGVYGTNGFHHGFRPDSHFVLHSKVVPGKPDQTNDSNEDLHDYISRSRVKGFASRDLKTPINMNINQVFSSGIEDVEDKYDRLSVGSSCLGKKISSNLSVGLNEHASKVAFSFSSGLPQLNSRSDAIAPDIGRKVAKELDYSLCNLQEVTSSCQFKDHKMQGNEVSEDNGEKVLRLFVHDKVQQINMSVSVGHMEKHLTDNTKIMKNDDMTFTDLECDPKVLKSQTDIHVGDSITEACHGECKASFRNHIDLNVELACTDCPISSGKLPQGEIVDRSSHCIPSFGAKIASNIDLEAPISQCEMGIINKQRYIPLSEKDDSKEKDCSVNALVRLAAENLVAISIDCNGCLPGFDTLAWFADVVSCSAENPMLLGNVGDGGTKASDDDDFDLFEAMTLTLEEIKVDQYWSRPKEIDDKDVKKDEGDAGLASLLLTKPRRGQARKRRQRKDFQRDVLPGLATLSRHEITEDLRTIGVMMQASGSPWQTALTRRTKGQNQMNCRAKGRRQPRSLAITVEEIHINPPQHPQPGNFEVGVNERSTIGWGRITKRPRRQRCPLGSLPLPLT</sequence>
<evidence type="ECO:0000313" key="2">
    <source>
        <dbReference type="Proteomes" id="UP001222027"/>
    </source>
</evidence>
<name>A0AAV8S171_ENSVE</name>
<organism evidence="1 2">
    <name type="scientific">Ensete ventricosum</name>
    <name type="common">Abyssinian banana</name>
    <name type="synonym">Musa ensete</name>
    <dbReference type="NCBI Taxonomy" id="4639"/>
    <lineage>
        <taxon>Eukaryota</taxon>
        <taxon>Viridiplantae</taxon>
        <taxon>Streptophyta</taxon>
        <taxon>Embryophyta</taxon>
        <taxon>Tracheophyta</taxon>
        <taxon>Spermatophyta</taxon>
        <taxon>Magnoliopsida</taxon>
        <taxon>Liliopsida</taxon>
        <taxon>Zingiberales</taxon>
        <taxon>Musaceae</taxon>
        <taxon>Ensete</taxon>
    </lineage>
</organism>
<dbReference type="Pfam" id="PF05904">
    <property type="entry name" value="DUF863"/>
    <property type="match status" value="1"/>
</dbReference>
<gene>
    <name evidence="1" type="ORF">OPV22_003544</name>
</gene>
<protein>
    <submittedName>
        <fullName evidence="1">Uncharacterized protein</fullName>
    </submittedName>
</protein>
<dbReference type="EMBL" id="JAQQAF010000001">
    <property type="protein sequence ID" value="KAJ8513110.1"/>
    <property type="molecule type" value="Genomic_DNA"/>
</dbReference>
<accession>A0AAV8S171</accession>
<evidence type="ECO:0000313" key="1">
    <source>
        <dbReference type="EMBL" id="KAJ8513110.1"/>
    </source>
</evidence>
<comment type="caution">
    <text evidence="1">The sequence shown here is derived from an EMBL/GenBank/DDBJ whole genome shotgun (WGS) entry which is preliminary data.</text>
</comment>
<dbReference type="AlphaFoldDB" id="A0AAV8S171"/>
<proteinExistence type="predicted"/>
<dbReference type="InterPro" id="IPR008581">
    <property type="entry name" value="DUF863_pln"/>
</dbReference>
<dbReference type="Proteomes" id="UP001222027">
    <property type="component" value="Unassembled WGS sequence"/>
</dbReference>